<name>A0A1S1NCK7_9GAMM</name>
<dbReference type="Proteomes" id="UP000180253">
    <property type="component" value="Unassembled WGS sequence"/>
</dbReference>
<dbReference type="AlphaFoldDB" id="A0A1S1NCK7"/>
<organism evidence="2 3">
    <name type="scientific">Pseudoalteromonas byunsanensis</name>
    <dbReference type="NCBI Taxonomy" id="327939"/>
    <lineage>
        <taxon>Bacteria</taxon>
        <taxon>Pseudomonadati</taxon>
        <taxon>Pseudomonadota</taxon>
        <taxon>Gammaproteobacteria</taxon>
        <taxon>Alteromonadales</taxon>
        <taxon>Pseudoalteromonadaceae</taxon>
        <taxon>Pseudoalteromonas</taxon>
    </lineage>
</organism>
<keyword evidence="1" id="KW-0472">Membrane</keyword>
<evidence type="ECO:0000313" key="3">
    <source>
        <dbReference type="Proteomes" id="UP000180253"/>
    </source>
</evidence>
<keyword evidence="1" id="KW-1133">Transmembrane helix</keyword>
<accession>A0A1S1NCK7</accession>
<keyword evidence="1" id="KW-0812">Transmembrane</keyword>
<evidence type="ECO:0000256" key="1">
    <source>
        <dbReference type="SAM" id="Phobius"/>
    </source>
</evidence>
<comment type="caution">
    <text evidence="2">The sequence shown here is derived from an EMBL/GenBank/DDBJ whole genome shotgun (WGS) entry which is preliminary data.</text>
</comment>
<feature type="transmembrane region" description="Helical" evidence="1">
    <location>
        <begin position="12"/>
        <end position="30"/>
    </location>
</feature>
<dbReference type="OrthoDB" id="6291807at2"/>
<gene>
    <name evidence="2" type="ORF">BIW53_01825</name>
</gene>
<feature type="transmembrane region" description="Helical" evidence="1">
    <location>
        <begin position="36"/>
        <end position="56"/>
    </location>
</feature>
<dbReference type="EMBL" id="MNAN01000011">
    <property type="protein sequence ID" value="OHU97526.1"/>
    <property type="molecule type" value="Genomic_DNA"/>
</dbReference>
<reference evidence="2 3" key="1">
    <citation type="submission" date="2016-10" db="EMBL/GenBank/DDBJ databases">
        <title>Pseudoalteromonas amylolytica sp. nov., isolated from the surface seawater.</title>
        <authorList>
            <person name="Wu Y.-H."/>
            <person name="Cheng H."/>
            <person name="Jin X.-B."/>
            <person name="Wang C.-S."/>
            <person name="Xu X.-W."/>
        </authorList>
    </citation>
    <scope>NUCLEOTIDE SEQUENCE [LARGE SCALE GENOMIC DNA]</scope>
    <source>
        <strain evidence="2 3">JCM 12483</strain>
    </source>
</reference>
<keyword evidence="3" id="KW-1185">Reference proteome</keyword>
<sequence length="131" mass="14784">MRTVDLTVNWPLYSVFLTLCFGLFALSSMLEGGTNTLSMLCYALLTITLVPLFLTLSDKRFVHIDKAGVSYSLGLGTYYIHSDDIVRIQRKSFSLLTLIQVQMKTGKVRSFYSWTLSAPDFIRAEQLLASK</sequence>
<proteinExistence type="predicted"/>
<dbReference type="RefSeq" id="WP_070990076.1">
    <property type="nucleotide sequence ID" value="NZ_CBCSHD010000003.1"/>
</dbReference>
<protein>
    <submittedName>
        <fullName evidence="2">Uncharacterized protein</fullName>
    </submittedName>
</protein>
<evidence type="ECO:0000313" key="2">
    <source>
        <dbReference type="EMBL" id="OHU97526.1"/>
    </source>
</evidence>